<dbReference type="SUPFAM" id="SSF46785">
    <property type="entry name" value="Winged helix' DNA-binding domain"/>
    <property type="match status" value="1"/>
</dbReference>
<feature type="domain" description="HTH arsR-type" evidence="2">
    <location>
        <begin position="30"/>
        <end position="123"/>
    </location>
</feature>
<accession>A0A482TDC0</accession>
<evidence type="ECO:0000313" key="3">
    <source>
        <dbReference type="EMBL" id="RYJ14837.1"/>
    </source>
</evidence>
<keyword evidence="1" id="KW-1133">Transmembrane helix</keyword>
<name>A0A482TDC0_9EURY</name>
<dbReference type="EMBL" id="RZHH01000002">
    <property type="protein sequence ID" value="RYJ14837.1"/>
    <property type="molecule type" value="Genomic_DNA"/>
</dbReference>
<gene>
    <name evidence="3" type="ORF">ELS19_13320</name>
</gene>
<dbReference type="Pfam" id="PF12840">
    <property type="entry name" value="HTH_20"/>
    <property type="match status" value="1"/>
</dbReference>
<protein>
    <submittedName>
        <fullName evidence="3">ArsR family transcriptional regulator</fullName>
    </submittedName>
</protein>
<organism evidence="3 4">
    <name type="scientific">Halogeometricum borinquense</name>
    <dbReference type="NCBI Taxonomy" id="60847"/>
    <lineage>
        <taxon>Archaea</taxon>
        <taxon>Methanobacteriati</taxon>
        <taxon>Methanobacteriota</taxon>
        <taxon>Stenosarchaea group</taxon>
        <taxon>Halobacteria</taxon>
        <taxon>Halobacteriales</taxon>
        <taxon>Haloferacaceae</taxon>
        <taxon>Halogeometricum</taxon>
    </lineage>
</organism>
<dbReference type="InterPro" id="IPR001845">
    <property type="entry name" value="HTH_ArsR_DNA-bd_dom"/>
</dbReference>
<dbReference type="AlphaFoldDB" id="A0A482TDC0"/>
<dbReference type="CDD" id="cd00090">
    <property type="entry name" value="HTH_ARSR"/>
    <property type="match status" value="1"/>
</dbReference>
<sequence>MSSLLPLKPPVDGDGTDPRLVSFDDSDAEEIVSVVTSETAREILAAVYEEPQTTSDLASSVDTSVQNVSYHLDRLKEAGVVEAVGTWYSAQGREMNVYGPKHDPLVLYAETDQARSSVSDTLRRSLAGVAGVLVASLLVHVAWPTPVPVRPTRGAPLSPEPTLFEAVRGFALGPGGAVLAVGLIAVFFMVGFRYWQSSQRGADAE</sequence>
<reference evidence="3 4" key="1">
    <citation type="submission" date="2018-12" db="EMBL/GenBank/DDBJ databases">
        <title>Genome analysis provides insights into bioremediation potentialities of Halogeometricum borinquense strain N11.</title>
        <authorList>
            <person name="Najjari A."/>
            <person name="Youssef N."/>
            <person name="Fhoula I."/>
            <person name="Ben Dhia O."/>
            <person name="Mahjoubi M."/>
            <person name="Ouzari H.I."/>
            <person name="Cherif A."/>
        </authorList>
    </citation>
    <scope>NUCLEOTIDE SEQUENCE [LARGE SCALE GENOMIC DNA]</scope>
    <source>
        <strain evidence="3 4">N11</strain>
    </source>
</reference>
<dbReference type="InterPro" id="IPR036388">
    <property type="entry name" value="WH-like_DNA-bd_sf"/>
</dbReference>
<dbReference type="Proteomes" id="UP000294028">
    <property type="component" value="Unassembled WGS sequence"/>
</dbReference>
<dbReference type="SMART" id="SM00418">
    <property type="entry name" value="HTH_ARSR"/>
    <property type="match status" value="1"/>
</dbReference>
<dbReference type="Gene3D" id="1.10.10.10">
    <property type="entry name" value="Winged helix-like DNA-binding domain superfamily/Winged helix DNA-binding domain"/>
    <property type="match status" value="1"/>
</dbReference>
<feature type="transmembrane region" description="Helical" evidence="1">
    <location>
        <begin position="170"/>
        <end position="192"/>
    </location>
</feature>
<dbReference type="GO" id="GO:0003700">
    <property type="term" value="F:DNA-binding transcription factor activity"/>
    <property type="evidence" value="ECO:0007669"/>
    <property type="project" value="InterPro"/>
</dbReference>
<dbReference type="InterPro" id="IPR011991">
    <property type="entry name" value="ArsR-like_HTH"/>
</dbReference>
<dbReference type="RefSeq" id="WP_129785191.1">
    <property type="nucleotide sequence ID" value="NZ_RZHH01000002.1"/>
</dbReference>
<comment type="caution">
    <text evidence="3">The sequence shown here is derived from an EMBL/GenBank/DDBJ whole genome shotgun (WGS) entry which is preliminary data.</text>
</comment>
<evidence type="ECO:0000259" key="2">
    <source>
        <dbReference type="SMART" id="SM00418"/>
    </source>
</evidence>
<dbReference type="InterPro" id="IPR036390">
    <property type="entry name" value="WH_DNA-bd_sf"/>
</dbReference>
<keyword evidence="1" id="KW-0812">Transmembrane</keyword>
<evidence type="ECO:0000313" key="4">
    <source>
        <dbReference type="Proteomes" id="UP000294028"/>
    </source>
</evidence>
<proteinExistence type="predicted"/>
<feature type="transmembrane region" description="Helical" evidence="1">
    <location>
        <begin position="125"/>
        <end position="143"/>
    </location>
</feature>
<evidence type="ECO:0000256" key="1">
    <source>
        <dbReference type="SAM" id="Phobius"/>
    </source>
</evidence>
<keyword evidence="1" id="KW-0472">Membrane</keyword>